<reference evidence="1" key="1">
    <citation type="journal article" date="2020" name="mSystems">
        <title>Genome- and Community-Level Interaction Insights into Carbon Utilization and Element Cycling Functions of Hydrothermarchaeota in Hydrothermal Sediment.</title>
        <authorList>
            <person name="Zhou Z."/>
            <person name="Liu Y."/>
            <person name="Xu W."/>
            <person name="Pan J."/>
            <person name="Luo Z.H."/>
            <person name="Li M."/>
        </authorList>
    </citation>
    <scope>NUCLEOTIDE SEQUENCE [LARGE SCALE GENOMIC DNA]</scope>
    <source>
        <strain evidence="1">SpSt-114</strain>
    </source>
</reference>
<protein>
    <submittedName>
        <fullName evidence="1">Uncharacterized protein</fullName>
    </submittedName>
</protein>
<comment type="caution">
    <text evidence="1">The sequence shown here is derived from an EMBL/GenBank/DDBJ whole genome shotgun (WGS) entry which is preliminary data.</text>
</comment>
<dbReference type="EMBL" id="DSAC01000095">
    <property type="protein sequence ID" value="HHO74467.1"/>
    <property type="molecule type" value="Genomic_DNA"/>
</dbReference>
<organism evidence="1">
    <name type="scientific">Thermocrinis ruber</name>
    <dbReference type="NCBI Taxonomy" id="75906"/>
    <lineage>
        <taxon>Bacteria</taxon>
        <taxon>Pseudomonadati</taxon>
        <taxon>Aquificota</taxon>
        <taxon>Aquificia</taxon>
        <taxon>Aquificales</taxon>
        <taxon>Aquificaceae</taxon>
        <taxon>Thermocrinis</taxon>
    </lineage>
</organism>
<proteinExistence type="predicted"/>
<sequence>MERKDVQVKATVKATEQEIKRLAYKIFRGEPLSVEEALLLTNEEVIYAVSSKVWDMCISSI</sequence>
<dbReference type="AlphaFoldDB" id="A0A7C5SXL4"/>
<accession>A0A7C5SXL4</accession>
<gene>
    <name evidence="1" type="ORF">ENN04_07555</name>
</gene>
<name>A0A7C5SXL4_9AQUI</name>
<evidence type="ECO:0000313" key="1">
    <source>
        <dbReference type="EMBL" id="HHO74467.1"/>
    </source>
</evidence>